<reference evidence="2 3" key="1">
    <citation type="journal article" date="2014" name="Genome Announc.">
        <title>Draft Genome Sequences of Two Vibrionaceae Species, Vibrio ponticus C121 and Photobacterium aphoticum C119, Isolated as Coral Reef Microbiota.</title>
        <authorList>
            <person name="Al-saari N."/>
            <person name="Meirelles P.M."/>
            <person name="Mino S."/>
            <person name="Suda W."/>
            <person name="Oshima K."/>
            <person name="Hattori M."/>
            <person name="Ohkuma M."/>
            <person name="Thompson F.L."/>
            <person name="Gomez-Gil B."/>
            <person name="Sawabe T."/>
            <person name="Sawabe T."/>
        </authorList>
    </citation>
    <scope>NUCLEOTIDE SEQUENCE [LARGE SCALE GENOMIC DNA]</scope>
    <source>
        <strain evidence="2 3">JCM 19237</strain>
    </source>
</reference>
<proteinExistence type="predicted"/>
<accession>A0A090QLW5</accession>
<organism evidence="2 3">
    <name type="scientific">Photobacterium aphoticum</name>
    <dbReference type="NCBI Taxonomy" id="754436"/>
    <lineage>
        <taxon>Bacteria</taxon>
        <taxon>Pseudomonadati</taxon>
        <taxon>Pseudomonadota</taxon>
        <taxon>Gammaproteobacteria</taxon>
        <taxon>Vibrionales</taxon>
        <taxon>Vibrionaceae</taxon>
        <taxon>Photobacterium</taxon>
    </lineage>
</organism>
<evidence type="ECO:0000313" key="3">
    <source>
        <dbReference type="Proteomes" id="UP000029227"/>
    </source>
</evidence>
<dbReference type="InterPro" id="IPR016181">
    <property type="entry name" value="Acyl_CoA_acyltransferase"/>
</dbReference>
<protein>
    <recommendedName>
        <fullName evidence="1">N-acetyltransferase domain-containing protein</fullName>
    </recommendedName>
</protein>
<dbReference type="CDD" id="cd04301">
    <property type="entry name" value="NAT_SF"/>
    <property type="match status" value="1"/>
</dbReference>
<gene>
    <name evidence="2" type="ORF">JCM19237_5712</name>
</gene>
<dbReference type="Gene3D" id="3.40.630.30">
    <property type="match status" value="1"/>
</dbReference>
<evidence type="ECO:0000313" key="2">
    <source>
        <dbReference type="EMBL" id="GAL02819.1"/>
    </source>
</evidence>
<dbReference type="Proteomes" id="UP000029227">
    <property type="component" value="Unassembled WGS sequence"/>
</dbReference>
<dbReference type="eggNOG" id="ENOG5031PRM">
    <property type="taxonomic scope" value="Bacteria"/>
</dbReference>
<dbReference type="EMBL" id="BBMN01000001">
    <property type="protein sequence ID" value="GAL02819.1"/>
    <property type="molecule type" value="Genomic_DNA"/>
</dbReference>
<dbReference type="AlphaFoldDB" id="A0A090QLW5"/>
<dbReference type="GO" id="GO:0016747">
    <property type="term" value="F:acyltransferase activity, transferring groups other than amino-acyl groups"/>
    <property type="evidence" value="ECO:0007669"/>
    <property type="project" value="InterPro"/>
</dbReference>
<sequence length="244" mass="27894">MDEKTLYQVIDQSWLQRFDMTYPSEPFVLAPVSVWRNKDEEDIAFIYQSSTLTLLCVEAAFQDEIETAVRAQEPSLLSLSALVDAELAINDRDYYLSESQRFSICLYPDREKYQVVEWELSNSEHRANIEAFISNASEDDIHKADFDIDSEYFYAVIINGETAGMLASYCGFEPFEALSILVQPKYRGLGVGKILLSSLIKATEKRQRVIRYRTNADNIASIKLCESLGFTCHSCIQIISRVME</sequence>
<dbReference type="InterPro" id="IPR000182">
    <property type="entry name" value="GNAT_dom"/>
</dbReference>
<name>A0A090QLW5_9GAMM</name>
<dbReference type="STRING" id="754436.JCM19237_5712"/>
<comment type="caution">
    <text evidence="2">The sequence shown here is derived from an EMBL/GenBank/DDBJ whole genome shotgun (WGS) entry which is preliminary data.</text>
</comment>
<feature type="domain" description="N-acetyltransferase" evidence="1">
    <location>
        <begin position="104"/>
        <end position="244"/>
    </location>
</feature>
<dbReference type="SUPFAM" id="SSF55729">
    <property type="entry name" value="Acyl-CoA N-acyltransferases (Nat)"/>
    <property type="match status" value="1"/>
</dbReference>
<dbReference type="PROSITE" id="PS51186">
    <property type="entry name" value="GNAT"/>
    <property type="match status" value="1"/>
</dbReference>
<evidence type="ECO:0000259" key="1">
    <source>
        <dbReference type="PROSITE" id="PS51186"/>
    </source>
</evidence>
<dbReference type="Pfam" id="PF00583">
    <property type="entry name" value="Acetyltransf_1"/>
    <property type="match status" value="1"/>
</dbReference>